<feature type="transmembrane region" description="Helical" evidence="1">
    <location>
        <begin position="9"/>
        <end position="31"/>
    </location>
</feature>
<evidence type="ECO:0000256" key="1">
    <source>
        <dbReference type="SAM" id="Phobius"/>
    </source>
</evidence>
<dbReference type="GO" id="GO:0016491">
    <property type="term" value="F:oxidoreductase activity"/>
    <property type="evidence" value="ECO:0007669"/>
    <property type="project" value="InterPro"/>
</dbReference>
<keyword evidence="4" id="KW-1185">Reference proteome</keyword>
<dbReference type="InterPro" id="IPR036249">
    <property type="entry name" value="Thioredoxin-like_sf"/>
</dbReference>
<evidence type="ECO:0000313" key="3">
    <source>
        <dbReference type="EMBL" id="NGX85714.1"/>
    </source>
</evidence>
<protein>
    <submittedName>
        <fullName evidence="3">Thiol:disulfide interchange protein</fullName>
    </submittedName>
</protein>
<evidence type="ECO:0000259" key="2">
    <source>
        <dbReference type="Pfam" id="PF01323"/>
    </source>
</evidence>
<keyword evidence="1" id="KW-0472">Membrane</keyword>
<dbReference type="InterPro" id="IPR050824">
    <property type="entry name" value="Thiol_disulfide_DsbA"/>
</dbReference>
<reference evidence="3 4" key="1">
    <citation type="submission" date="2020-01" db="EMBL/GenBank/DDBJ databases">
        <authorList>
            <person name="Lee S.D."/>
        </authorList>
    </citation>
    <scope>NUCLEOTIDE SEQUENCE [LARGE SCALE GENOMIC DNA]</scope>
    <source>
        <strain evidence="3 4">Lac-M11</strain>
    </source>
</reference>
<dbReference type="RefSeq" id="WP_165057074.1">
    <property type="nucleotide sequence ID" value="NZ_JAADJS010000001.1"/>
</dbReference>
<dbReference type="Proteomes" id="UP000476696">
    <property type="component" value="Unassembled WGS sequence"/>
</dbReference>
<proteinExistence type="predicted"/>
<accession>A0A6M2B041</accession>
<comment type="caution">
    <text evidence="3">The sequence shown here is derived from an EMBL/GenBank/DDBJ whole genome shotgun (WGS) entry which is preliminary data.</text>
</comment>
<dbReference type="EMBL" id="JAADJS010000001">
    <property type="protein sequence ID" value="NGX85714.1"/>
    <property type="molecule type" value="Genomic_DNA"/>
</dbReference>
<evidence type="ECO:0000313" key="4">
    <source>
        <dbReference type="Proteomes" id="UP000476696"/>
    </source>
</evidence>
<dbReference type="SUPFAM" id="SSF52833">
    <property type="entry name" value="Thioredoxin-like"/>
    <property type="match status" value="1"/>
</dbReference>
<dbReference type="AlphaFoldDB" id="A0A6M2B041"/>
<gene>
    <name evidence="3" type="ORF">GW579_01270</name>
</gene>
<sequence length="226" mass="25775">MKKRILPILAYTVFVAVISALITTAWFHYFVLNQNSDSPEEQQVLTSLSAGKLSKSPIQDGQDIIEIFSYGCHFCALNEKNVEALEKRMPEGKKLVRLHFSLDNQGGLARFAPVFATLQVMGIEESHRESAYEAVLKNKIDLGDAEKRTAWLQENKISVDEYNKVSQTPEVKELLDYMTKVTQYYDINATPIFIVNKKWVAIQDREFPAFSDNLLSLLEHDKALEK</sequence>
<dbReference type="PANTHER" id="PTHR35891">
    <property type="entry name" value="THIOL:DISULFIDE INTERCHANGE PROTEIN DSBA"/>
    <property type="match status" value="1"/>
</dbReference>
<reference evidence="3 4" key="2">
    <citation type="submission" date="2020-03" db="EMBL/GenBank/DDBJ databases">
        <title>Rahnella aceri sp. nov., isoated from traditional Jeju Makgeolli.</title>
        <authorList>
            <person name="Kim I.S."/>
            <person name="Jeon D."/>
        </authorList>
    </citation>
    <scope>NUCLEOTIDE SEQUENCE [LARGE SCALE GENOMIC DNA]</scope>
    <source>
        <strain evidence="3 4">Lac-M11</strain>
    </source>
</reference>
<feature type="domain" description="DSBA-like thioredoxin" evidence="2">
    <location>
        <begin position="82"/>
        <end position="200"/>
    </location>
</feature>
<keyword evidence="1" id="KW-0812">Transmembrane</keyword>
<dbReference type="Gene3D" id="3.40.30.10">
    <property type="entry name" value="Glutaredoxin"/>
    <property type="match status" value="1"/>
</dbReference>
<organism evidence="3 4">
    <name type="scientific">Rahnella contaminans</name>
    <dbReference type="NCBI Taxonomy" id="2703882"/>
    <lineage>
        <taxon>Bacteria</taxon>
        <taxon>Pseudomonadati</taxon>
        <taxon>Pseudomonadota</taxon>
        <taxon>Gammaproteobacteria</taxon>
        <taxon>Enterobacterales</taxon>
        <taxon>Yersiniaceae</taxon>
        <taxon>Rahnella</taxon>
    </lineage>
</organism>
<dbReference type="Pfam" id="PF01323">
    <property type="entry name" value="DSBA"/>
    <property type="match status" value="1"/>
</dbReference>
<name>A0A6M2B041_9GAMM</name>
<dbReference type="PANTHER" id="PTHR35891:SF3">
    <property type="entry name" value="THIOL:DISULFIDE INTERCHANGE PROTEIN DSBL"/>
    <property type="match status" value="1"/>
</dbReference>
<keyword evidence="1" id="KW-1133">Transmembrane helix</keyword>
<dbReference type="InterPro" id="IPR001853">
    <property type="entry name" value="DSBA-like_thioredoxin_dom"/>
</dbReference>